<feature type="domain" description="DUF4283" evidence="1">
    <location>
        <begin position="74"/>
        <end position="136"/>
    </location>
</feature>
<protein>
    <recommendedName>
        <fullName evidence="1">DUF4283 domain-containing protein</fullName>
    </recommendedName>
</protein>
<comment type="caution">
    <text evidence="2">The sequence shown here is derived from an EMBL/GenBank/DDBJ whole genome shotgun (WGS) entry which is preliminary data.</text>
</comment>
<dbReference type="InterPro" id="IPR025558">
    <property type="entry name" value="DUF4283"/>
</dbReference>
<sequence>MYRTSSTQLLQPFLFRVCSLIIMAEGFEGDDPPRLPGLERKNFLIPVNQQNLRADRAKFQNVLMEKIVDAEVFTEGVQRYVAKYWSLLGDVSVQKINSLFLFHFTTPRQAKLLLENSPWNIKGCLFVLKSWQDHTIFSHVTFFTVDLWVRMVNIPSDCYYQELGLKIGTVLGPILDLDLSERRCKYKDYFRIKVRINLDEPLFPGVFIPLTFQREERLMNCEVKWLACMYERICHA</sequence>
<dbReference type="Proteomes" id="UP001188597">
    <property type="component" value="Unassembled WGS sequence"/>
</dbReference>
<dbReference type="Pfam" id="PF14111">
    <property type="entry name" value="DUF4283"/>
    <property type="match status" value="1"/>
</dbReference>
<dbReference type="PANTHER" id="PTHR31286:SF167">
    <property type="entry name" value="OS09G0268800 PROTEIN"/>
    <property type="match status" value="1"/>
</dbReference>
<gene>
    <name evidence="2" type="ORF">RJ639_003285</name>
</gene>
<dbReference type="PANTHER" id="PTHR31286">
    <property type="entry name" value="GLYCINE-RICH CELL WALL STRUCTURAL PROTEIN 1.8-LIKE"/>
    <property type="match status" value="1"/>
</dbReference>
<keyword evidence="3" id="KW-1185">Reference proteome</keyword>
<accession>A0AA88W579</accession>
<evidence type="ECO:0000313" key="3">
    <source>
        <dbReference type="Proteomes" id="UP001188597"/>
    </source>
</evidence>
<evidence type="ECO:0000259" key="1">
    <source>
        <dbReference type="Pfam" id="PF14111"/>
    </source>
</evidence>
<reference evidence="2" key="1">
    <citation type="submission" date="2022-12" db="EMBL/GenBank/DDBJ databases">
        <title>Draft genome assemblies for two species of Escallonia (Escalloniales).</title>
        <authorList>
            <person name="Chanderbali A."/>
            <person name="Dervinis C."/>
            <person name="Anghel I."/>
            <person name="Soltis D."/>
            <person name="Soltis P."/>
            <person name="Zapata F."/>
        </authorList>
    </citation>
    <scope>NUCLEOTIDE SEQUENCE</scope>
    <source>
        <strain evidence="2">UCBG64.0493</strain>
        <tissue evidence="2">Leaf</tissue>
    </source>
</reference>
<dbReference type="EMBL" id="JAVXUP010000838">
    <property type="protein sequence ID" value="KAK3020035.1"/>
    <property type="molecule type" value="Genomic_DNA"/>
</dbReference>
<dbReference type="InterPro" id="IPR040256">
    <property type="entry name" value="At4g02000-like"/>
</dbReference>
<organism evidence="2 3">
    <name type="scientific">Escallonia herrerae</name>
    <dbReference type="NCBI Taxonomy" id="1293975"/>
    <lineage>
        <taxon>Eukaryota</taxon>
        <taxon>Viridiplantae</taxon>
        <taxon>Streptophyta</taxon>
        <taxon>Embryophyta</taxon>
        <taxon>Tracheophyta</taxon>
        <taxon>Spermatophyta</taxon>
        <taxon>Magnoliopsida</taxon>
        <taxon>eudicotyledons</taxon>
        <taxon>Gunneridae</taxon>
        <taxon>Pentapetalae</taxon>
        <taxon>asterids</taxon>
        <taxon>campanulids</taxon>
        <taxon>Escalloniales</taxon>
        <taxon>Escalloniaceae</taxon>
        <taxon>Escallonia</taxon>
    </lineage>
</organism>
<evidence type="ECO:0000313" key="2">
    <source>
        <dbReference type="EMBL" id="KAK3020035.1"/>
    </source>
</evidence>
<name>A0AA88W579_9ASTE</name>
<dbReference type="AlphaFoldDB" id="A0AA88W579"/>
<proteinExistence type="predicted"/>